<reference evidence="6 7" key="1">
    <citation type="submission" date="2016-02" db="EMBL/GenBank/DDBJ databases">
        <authorList>
            <person name="Wen L."/>
            <person name="He K."/>
            <person name="Yang H."/>
        </authorList>
    </citation>
    <scope>NUCLEOTIDE SEQUENCE [LARGE SCALE GENOMIC DNA]</scope>
    <source>
        <strain evidence="6">ShG14-8</strain>
    </source>
</reference>
<dbReference type="PANTHER" id="PTHR43140:SF1">
    <property type="entry name" value="TYPE I RESTRICTION ENZYME ECOKI SPECIFICITY SUBUNIT"/>
    <property type="match status" value="1"/>
</dbReference>
<sequence length="152" mass="16644">MNTPDLVGNCGYAEFDYPNLFLPDRLWIARFQNHSRMLGKFAWYLVSSDGVGQLTGILATGTSGSMKNLSQDAFLNITIALPPTNEQCAIADHLDRETARIDQLTAKVEAAIERLTEYRQALITSAVTGKIDVRSLSPTLSPRGEGVRMAAL</sequence>
<feature type="coiled-coil region" evidence="4">
    <location>
        <begin position="94"/>
        <end position="121"/>
    </location>
</feature>
<dbReference type="PANTHER" id="PTHR43140">
    <property type="entry name" value="TYPE-1 RESTRICTION ENZYME ECOKI SPECIFICITY PROTEIN"/>
    <property type="match status" value="1"/>
</dbReference>
<proteinExistence type="inferred from homology"/>
<evidence type="ECO:0000259" key="5">
    <source>
        <dbReference type="Pfam" id="PF01420"/>
    </source>
</evidence>
<evidence type="ECO:0000313" key="6">
    <source>
        <dbReference type="EMBL" id="KXS31647.1"/>
    </source>
</evidence>
<accession>A0A139BRL5</accession>
<dbReference type="InterPro" id="IPR000055">
    <property type="entry name" value="Restrct_endonuc_typeI_TRD"/>
</dbReference>
<dbReference type="AlphaFoldDB" id="A0A139BRL5"/>
<dbReference type="InterPro" id="IPR044946">
    <property type="entry name" value="Restrct_endonuc_typeI_TRD_sf"/>
</dbReference>
<evidence type="ECO:0000313" key="7">
    <source>
        <dbReference type="Proteomes" id="UP000070578"/>
    </source>
</evidence>
<name>A0A139BRL5_9PROT</name>
<protein>
    <submittedName>
        <fullName evidence="6">Type I site-specific deoxyribonuclease</fullName>
    </submittedName>
</protein>
<organism evidence="6 7">
    <name type="scientific">Candidatus Gallionella acididurans</name>
    <dbReference type="NCBI Taxonomy" id="1796491"/>
    <lineage>
        <taxon>Bacteria</taxon>
        <taxon>Pseudomonadati</taxon>
        <taxon>Pseudomonadota</taxon>
        <taxon>Betaproteobacteria</taxon>
        <taxon>Nitrosomonadales</taxon>
        <taxon>Gallionellaceae</taxon>
        <taxon>Gallionella</taxon>
    </lineage>
</organism>
<reference evidence="6 7" key="2">
    <citation type="submission" date="2016-03" db="EMBL/GenBank/DDBJ databases">
        <title>New uncultured bacterium of the family Gallionellaceae from acid mine drainage: description and reconstruction of genome based on metagenomic analysis of microbial community.</title>
        <authorList>
            <person name="Kadnikov V."/>
            <person name="Ivasenko D."/>
            <person name="Beletsky A."/>
            <person name="Mardanov A."/>
            <person name="Danilova E."/>
            <person name="Pimenov N."/>
            <person name="Karnachuk O."/>
            <person name="Ravin N."/>
        </authorList>
    </citation>
    <scope>NUCLEOTIDE SEQUENCE [LARGE SCALE GENOMIC DNA]</scope>
    <source>
        <strain evidence="6">ShG14-8</strain>
    </source>
</reference>
<feature type="domain" description="Type I restriction modification DNA specificity" evidence="5">
    <location>
        <begin position="62"/>
        <end position="114"/>
    </location>
</feature>
<evidence type="ECO:0000256" key="3">
    <source>
        <dbReference type="ARBA" id="ARBA00023125"/>
    </source>
</evidence>
<gene>
    <name evidence="6" type="ORF">AWT59_2248</name>
</gene>
<dbReference type="EMBL" id="LSLI01000064">
    <property type="protein sequence ID" value="KXS31647.1"/>
    <property type="molecule type" value="Genomic_DNA"/>
</dbReference>
<evidence type="ECO:0000256" key="1">
    <source>
        <dbReference type="ARBA" id="ARBA00010923"/>
    </source>
</evidence>
<dbReference type="GO" id="GO:0009307">
    <property type="term" value="P:DNA restriction-modification system"/>
    <property type="evidence" value="ECO:0007669"/>
    <property type="project" value="UniProtKB-KW"/>
</dbReference>
<dbReference type="SUPFAM" id="SSF116734">
    <property type="entry name" value="DNA methylase specificity domain"/>
    <property type="match status" value="1"/>
</dbReference>
<keyword evidence="2" id="KW-0680">Restriction system</keyword>
<evidence type="ECO:0000256" key="2">
    <source>
        <dbReference type="ARBA" id="ARBA00022747"/>
    </source>
</evidence>
<keyword evidence="3" id="KW-0238">DNA-binding</keyword>
<comment type="similarity">
    <text evidence="1">Belongs to the type-I restriction system S methylase family.</text>
</comment>
<dbReference type="InterPro" id="IPR051212">
    <property type="entry name" value="Type-I_RE_S_subunit"/>
</dbReference>
<dbReference type="PATRIC" id="fig|1796491.3.peg.2459"/>
<dbReference type="Proteomes" id="UP000070578">
    <property type="component" value="Unassembled WGS sequence"/>
</dbReference>
<dbReference type="Pfam" id="PF01420">
    <property type="entry name" value="Methylase_S"/>
    <property type="match status" value="1"/>
</dbReference>
<keyword evidence="4" id="KW-0175">Coiled coil</keyword>
<dbReference type="GO" id="GO:0003677">
    <property type="term" value="F:DNA binding"/>
    <property type="evidence" value="ECO:0007669"/>
    <property type="project" value="UniProtKB-KW"/>
</dbReference>
<dbReference type="Gene3D" id="3.90.220.20">
    <property type="entry name" value="DNA methylase specificity domains"/>
    <property type="match status" value="1"/>
</dbReference>
<evidence type="ECO:0000256" key="4">
    <source>
        <dbReference type="SAM" id="Coils"/>
    </source>
</evidence>
<comment type="caution">
    <text evidence="6">The sequence shown here is derived from an EMBL/GenBank/DDBJ whole genome shotgun (WGS) entry which is preliminary data.</text>
</comment>